<dbReference type="CDD" id="cd00179">
    <property type="entry name" value="SynN"/>
    <property type="match status" value="1"/>
</dbReference>
<dbReference type="InterPro" id="IPR000727">
    <property type="entry name" value="T_SNARE_dom"/>
</dbReference>
<evidence type="ECO:0000256" key="1">
    <source>
        <dbReference type="ARBA" id="ARBA00009063"/>
    </source>
</evidence>
<dbReference type="PROSITE" id="PS00914">
    <property type="entry name" value="SYNTAXIN"/>
    <property type="match status" value="1"/>
</dbReference>
<keyword evidence="7" id="KW-1185">Reference proteome</keyword>
<dbReference type="SMART" id="SM00397">
    <property type="entry name" value="t_SNARE"/>
    <property type="match status" value="1"/>
</dbReference>
<dbReference type="SUPFAM" id="SSF47661">
    <property type="entry name" value="t-snare proteins"/>
    <property type="match status" value="1"/>
</dbReference>
<dbReference type="InterPro" id="IPR045242">
    <property type="entry name" value="Syntaxin"/>
</dbReference>
<evidence type="ECO:0000259" key="5">
    <source>
        <dbReference type="PROSITE" id="PS50192"/>
    </source>
</evidence>
<dbReference type="Pfam" id="PF00804">
    <property type="entry name" value="Syntaxin"/>
    <property type="match status" value="1"/>
</dbReference>
<reference evidence="6 7" key="1">
    <citation type="journal article" date="2024" name="G3 (Bethesda)">
        <title>Genome assembly of Hibiscus sabdariffa L. provides insights into metabolisms of medicinal natural products.</title>
        <authorList>
            <person name="Kim T."/>
        </authorList>
    </citation>
    <scope>NUCLEOTIDE SEQUENCE [LARGE SCALE GENOMIC DNA]</scope>
    <source>
        <strain evidence="6">TK-2024</strain>
        <tissue evidence="6">Old leaves</tissue>
    </source>
</reference>
<evidence type="ECO:0000256" key="3">
    <source>
        <dbReference type="RuleBase" id="RU003858"/>
    </source>
</evidence>
<dbReference type="Proteomes" id="UP001472677">
    <property type="component" value="Unassembled WGS sequence"/>
</dbReference>
<keyword evidence="2" id="KW-0813">Transport</keyword>
<dbReference type="InterPro" id="IPR006012">
    <property type="entry name" value="Syntaxin/epimorphin_CS"/>
</dbReference>
<dbReference type="InterPro" id="IPR006011">
    <property type="entry name" value="Syntaxin_N"/>
</dbReference>
<dbReference type="Gene3D" id="1.20.58.70">
    <property type="match status" value="1"/>
</dbReference>
<keyword evidence="4" id="KW-0812">Transmembrane</keyword>
<keyword evidence="4" id="KW-1133">Transmembrane helix</keyword>
<sequence>MNDLMTKSFLSYVELKKQAKKDLESDLDIEKGIGELDPRDEKKLSHFFQEVETIKTTMDEITSLVFDLQTLNEETKSTHSTKVLRGLRDRMESDTVSILRKAKFVKARLESLERSNATNREQGTCVDRTRVSITNGLKAKLREMMKDFQGLREKILSDHKQDLKRRYYTAAGELLSEETLGKVVSSGEKVELFAEKSERHEAVIDIQRSLQRLHQVFLDMAVLVEAQGDKMDDIEENVAKAGSFIHGGTNSLHYANQMKKKRKAWVYWVWAVGLIILIVCIISMLAS</sequence>
<evidence type="ECO:0000313" key="6">
    <source>
        <dbReference type="EMBL" id="KAK8497510.1"/>
    </source>
</evidence>
<dbReference type="Gene3D" id="1.20.5.110">
    <property type="match status" value="1"/>
</dbReference>
<gene>
    <name evidence="6" type="ORF">V6N12_010212</name>
</gene>
<name>A0ABR2AUG8_9ROSI</name>
<keyword evidence="2" id="KW-0653">Protein transport</keyword>
<dbReference type="PANTHER" id="PTHR19957:SF123">
    <property type="entry name" value="SYNTAXIN-112"/>
    <property type="match status" value="1"/>
</dbReference>
<comment type="similarity">
    <text evidence="1 3">Belongs to the syntaxin family.</text>
</comment>
<dbReference type="EMBL" id="JBBPBM010000305">
    <property type="protein sequence ID" value="KAK8497510.1"/>
    <property type="molecule type" value="Genomic_DNA"/>
</dbReference>
<dbReference type="PANTHER" id="PTHR19957">
    <property type="entry name" value="SYNTAXIN"/>
    <property type="match status" value="1"/>
</dbReference>
<organism evidence="6 7">
    <name type="scientific">Hibiscus sabdariffa</name>
    <name type="common">roselle</name>
    <dbReference type="NCBI Taxonomy" id="183260"/>
    <lineage>
        <taxon>Eukaryota</taxon>
        <taxon>Viridiplantae</taxon>
        <taxon>Streptophyta</taxon>
        <taxon>Embryophyta</taxon>
        <taxon>Tracheophyta</taxon>
        <taxon>Spermatophyta</taxon>
        <taxon>Magnoliopsida</taxon>
        <taxon>eudicotyledons</taxon>
        <taxon>Gunneridae</taxon>
        <taxon>Pentapetalae</taxon>
        <taxon>rosids</taxon>
        <taxon>malvids</taxon>
        <taxon>Malvales</taxon>
        <taxon>Malvaceae</taxon>
        <taxon>Malvoideae</taxon>
        <taxon>Hibiscus</taxon>
    </lineage>
</organism>
<accession>A0ABR2AUG8</accession>
<evidence type="ECO:0000256" key="4">
    <source>
        <dbReference type="SAM" id="Phobius"/>
    </source>
</evidence>
<protein>
    <recommendedName>
        <fullName evidence="5">t-SNARE coiled-coil homology domain-containing protein</fullName>
    </recommendedName>
</protein>
<dbReference type="CDD" id="cd15848">
    <property type="entry name" value="SNARE_syntaxin1-like"/>
    <property type="match status" value="1"/>
</dbReference>
<evidence type="ECO:0000256" key="2">
    <source>
        <dbReference type="ARBA" id="ARBA00022927"/>
    </source>
</evidence>
<comment type="caution">
    <text evidence="6">The sequence shown here is derived from an EMBL/GenBank/DDBJ whole genome shotgun (WGS) entry which is preliminary data.</text>
</comment>
<dbReference type="PROSITE" id="PS50192">
    <property type="entry name" value="T_SNARE"/>
    <property type="match status" value="1"/>
</dbReference>
<dbReference type="InterPro" id="IPR010989">
    <property type="entry name" value="SNARE"/>
</dbReference>
<evidence type="ECO:0000313" key="7">
    <source>
        <dbReference type="Proteomes" id="UP001472677"/>
    </source>
</evidence>
<dbReference type="SMART" id="SM00503">
    <property type="entry name" value="SynN"/>
    <property type="match status" value="1"/>
</dbReference>
<feature type="transmembrane region" description="Helical" evidence="4">
    <location>
        <begin position="265"/>
        <end position="286"/>
    </location>
</feature>
<feature type="domain" description="T-SNARE coiled-coil homology" evidence="5">
    <location>
        <begin position="193"/>
        <end position="255"/>
    </location>
</feature>
<proteinExistence type="inferred from homology"/>
<keyword evidence="4" id="KW-0472">Membrane</keyword>